<comment type="caution">
    <text evidence="2">The sequence shown here is derived from an EMBL/GenBank/DDBJ whole genome shotgun (WGS) entry which is preliminary data.</text>
</comment>
<proteinExistence type="predicted"/>
<accession>A0A8X6QQY7</accession>
<evidence type="ECO:0000313" key="2">
    <source>
        <dbReference type="EMBL" id="GFU32102.1"/>
    </source>
</evidence>
<dbReference type="OrthoDB" id="6431840at2759"/>
<dbReference type="InterPro" id="IPR038308">
    <property type="entry name" value="RFXAP_C_sf"/>
</dbReference>
<evidence type="ECO:0000259" key="1">
    <source>
        <dbReference type="Pfam" id="PF15289"/>
    </source>
</evidence>
<dbReference type="AlphaFoldDB" id="A0A8X6QQY7"/>
<organism evidence="2 3">
    <name type="scientific">Nephila pilipes</name>
    <name type="common">Giant wood spider</name>
    <name type="synonym">Nephila maculata</name>
    <dbReference type="NCBI Taxonomy" id="299642"/>
    <lineage>
        <taxon>Eukaryota</taxon>
        <taxon>Metazoa</taxon>
        <taxon>Ecdysozoa</taxon>
        <taxon>Arthropoda</taxon>
        <taxon>Chelicerata</taxon>
        <taxon>Arachnida</taxon>
        <taxon>Araneae</taxon>
        <taxon>Araneomorphae</taxon>
        <taxon>Entelegynae</taxon>
        <taxon>Araneoidea</taxon>
        <taxon>Nephilidae</taxon>
        <taxon>Nephila</taxon>
    </lineage>
</organism>
<feature type="domain" description="Regulatory factor X-associated protein RFXANK-binding" evidence="1">
    <location>
        <begin position="73"/>
        <end position="117"/>
    </location>
</feature>
<gene>
    <name evidence="2" type="ORF">NPIL_581731</name>
</gene>
<keyword evidence="3" id="KW-1185">Reference proteome</keyword>
<dbReference type="Pfam" id="PF15289">
    <property type="entry name" value="RFXA_RFXANK_bdg"/>
    <property type="match status" value="1"/>
</dbReference>
<dbReference type="Proteomes" id="UP000887013">
    <property type="component" value="Unassembled WGS sequence"/>
</dbReference>
<sequence length="120" mass="13084">MSKSKTSKKKCVTPLLDPNSEIKTEITTQNLIASDKSLPSTAGKACVAKVCIKSEGTSNDSSHSSAAFSFGWDISSDIGSDYMKNSILEEVLNKKKAALLHSPEVVKLLREEQLKIQNRK</sequence>
<protein>
    <recommendedName>
        <fullName evidence="1">Regulatory factor X-associated protein RFXANK-binding domain-containing protein</fullName>
    </recommendedName>
</protein>
<dbReference type="Gene3D" id="6.10.290.30">
    <property type="entry name" value="Regulatory factor X-associated C-terminal binding domain"/>
    <property type="match status" value="1"/>
</dbReference>
<dbReference type="EMBL" id="BMAW01033842">
    <property type="protein sequence ID" value="GFU32102.1"/>
    <property type="molecule type" value="Genomic_DNA"/>
</dbReference>
<dbReference type="InterPro" id="IPR029316">
    <property type="entry name" value="RFXAP_RFXANK-bd"/>
</dbReference>
<name>A0A8X6QQY7_NEPPI</name>
<reference evidence="2" key="1">
    <citation type="submission" date="2020-08" db="EMBL/GenBank/DDBJ databases">
        <title>Multicomponent nature underlies the extraordinary mechanical properties of spider dragline silk.</title>
        <authorList>
            <person name="Kono N."/>
            <person name="Nakamura H."/>
            <person name="Mori M."/>
            <person name="Yoshida Y."/>
            <person name="Ohtoshi R."/>
            <person name="Malay A.D."/>
            <person name="Moran D.A.P."/>
            <person name="Tomita M."/>
            <person name="Numata K."/>
            <person name="Arakawa K."/>
        </authorList>
    </citation>
    <scope>NUCLEOTIDE SEQUENCE</scope>
</reference>
<evidence type="ECO:0000313" key="3">
    <source>
        <dbReference type="Proteomes" id="UP000887013"/>
    </source>
</evidence>